<organism evidence="1 2">
    <name type="scientific">Sphaerodactylus townsendi</name>
    <dbReference type="NCBI Taxonomy" id="933632"/>
    <lineage>
        <taxon>Eukaryota</taxon>
        <taxon>Metazoa</taxon>
        <taxon>Chordata</taxon>
        <taxon>Craniata</taxon>
        <taxon>Vertebrata</taxon>
        <taxon>Euteleostomi</taxon>
        <taxon>Lepidosauria</taxon>
        <taxon>Squamata</taxon>
        <taxon>Bifurcata</taxon>
        <taxon>Gekkota</taxon>
        <taxon>Sphaerodactylidae</taxon>
        <taxon>Sphaerodactylus</taxon>
    </lineage>
</organism>
<proteinExistence type="predicted"/>
<dbReference type="EMBL" id="CM037620">
    <property type="protein sequence ID" value="KAH7994322.1"/>
    <property type="molecule type" value="Genomic_DNA"/>
</dbReference>
<reference evidence="1" key="1">
    <citation type="submission" date="2021-08" db="EMBL/GenBank/DDBJ databases">
        <title>The first chromosome-level gecko genome reveals the dynamic sex chromosomes of Neotropical dwarf geckos (Sphaerodactylidae: Sphaerodactylus).</title>
        <authorList>
            <person name="Pinto B.J."/>
            <person name="Keating S.E."/>
            <person name="Gamble T."/>
        </authorList>
    </citation>
    <scope>NUCLEOTIDE SEQUENCE</scope>
    <source>
        <strain evidence="1">TG3544</strain>
    </source>
</reference>
<dbReference type="Proteomes" id="UP000827872">
    <property type="component" value="Linkage Group LG07"/>
</dbReference>
<evidence type="ECO:0000313" key="1">
    <source>
        <dbReference type="EMBL" id="KAH7994322.1"/>
    </source>
</evidence>
<accession>A0ACB8ENQ7</accession>
<evidence type="ECO:0000313" key="2">
    <source>
        <dbReference type="Proteomes" id="UP000827872"/>
    </source>
</evidence>
<name>A0ACB8ENQ7_9SAUR</name>
<protein>
    <submittedName>
        <fullName evidence="1">Uncharacterized protein</fullName>
    </submittedName>
</protein>
<sequence>MQIEQAEAELHRSQTVLQESWRLVSSTREQLLKQQEALTTEVQERRAVEEALNATLATACAGWCPEEAWLLHGGKCLFFSTQEKRWAESSADCEKRAAQLLAVTSKHPAEIPKPLESKVYWIGNNSTWTEEKSVHTPQRESRQAKCATLKKGKRAQDFCQKKRHYICEQPASPPAPVRLLRRLAGDPEGASPA</sequence>
<gene>
    <name evidence="1" type="ORF">K3G42_002153</name>
</gene>
<comment type="caution">
    <text evidence="1">The sequence shown here is derived from an EMBL/GenBank/DDBJ whole genome shotgun (WGS) entry which is preliminary data.</text>
</comment>
<keyword evidence="2" id="KW-1185">Reference proteome</keyword>